<keyword evidence="4" id="KW-1185">Reference proteome</keyword>
<evidence type="ECO:0000313" key="4">
    <source>
        <dbReference type="Proteomes" id="UP000237682"/>
    </source>
</evidence>
<dbReference type="SUPFAM" id="SSF54909">
    <property type="entry name" value="Dimeric alpha+beta barrel"/>
    <property type="match status" value="1"/>
</dbReference>
<dbReference type="PANTHER" id="PTHR33606">
    <property type="entry name" value="PROTEIN YCII"/>
    <property type="match status" value="1"/>
</dbReference>
<dbReference type="InterPro" id="IPR005545">
    <property type="entry name" value="YCII"/>
</dbReference>
<accession>A0A2S9QGM8</accession>
<protein>
    <recommendedName>
        <fullName evidence="2">YCII-related domain-containing protein</fullName>
    </recommendedName>
</protein>
<dbReference type="Proteomes" id="UP000237682">
    <property type="component" value="Unassembled WGS sequence"/>
</dbReference>
<name>A0A2S9QGM8_9HYPH</name>
<dbReference type="OrthoDB" id="2293521at2"/>
<dbReference type="RefSeq" id="WP_105860858.1">
    <property type="nucleotide sequence ID" value="NZ_PUEJ01000002.1"/>
</dbReference>
<proteinExistence type="inferred from homology"/>
<dbReference type="EMBL" id="PUEJ01000002">
    <property type="protein sequence ID" value="PRH88507.1"/>
    <property type="molecule type" value="Genomic_DNA"/>
</dbReference>
<evidence type="ECO:0000259" key="2">
    <source>
        <dbReference type="Pfam" id="PF03795"/>
    </source>
</evidence>
<comment type="caution">
    <text evidence="3">The sequence shown here is derived from an EMBL/GenBank/DDBJ whole genome shotgun (WGS) entry which is preliminary data.</text>
</comment>
<comment type="similarity">
    <text evidence="1">Belongs to the YciI family.</text>
</comment>
<evidence type="ECO:0000313" key="3">
    <source>
        <dbReference type="EMBL" id="PRH88507.1"/>
    </source>
</evidence>
<sequence>MLFVIQCEDIPNGLELRQATRPAHLDYLKTQDAHILGAGPFLDAEEKMVGSLLIVDFPSEAEARTFAENDPYAKAGLFASTSIRRWRWGIKPPAGL</sequence>
<dbReference type="Gene3D" id="3.30.70.1060">
    <property type="entry name" value="Dimeric alpha+beta barrel"/>
    <property type="match status" value="1"/>
</dbReference>
<dbReference type="InterPro" id="IPR051807">
    <property type="entry name" value="Sec-metab_biosynth-assoc"/>
</dbReference>
<feature type="domain" description="YCII-related" evidence="2">
    <location>
        <begin position="1"/>
        <end position="87"/>
    </location>
</feature>
<reference evidence="3 4" key="1">
    <citation type="submission" date="2018-02" db="EMBL/GenBank/DDBJ databases">
        <title>Whole genome sequencing of endophytic bacterium.</title>
        <authorList>
            <person name="Eedara R."/>
            <person name="Podile A.R."/>
        </authorList>
    </citation>
    <scope>NUCLEOTIDE SEQUENCE [LARGE SCALE GENOMIC DNA]</scope>
    <source>
        <strain evidence="3 4">RP1T</strain>
    </source>
</reference>
<dbReference type="PANTHER" id="PTHR33606:SF3">
    <property type="entry name" value="PROTEIN YCII"/>
    <property type="match status" value="1"/>
</dbReference>
<organism evidence="3 4">
    <name type="scientific">Labrys okinawensis</name>
    <dbReference type="NCBI Taxonomy" id="346911"/>
    <lineage>
        <taxon>Bacteria</taxon>
        <taxon>Pseudomonadati</taxon>
        <taxon>Pseudomonadota</taxon>
        <taxon>Alphaproteobacteria</taxon>
        <taxon>Hyphomicrobiales</taxon>
        <taxon>Xanthobacteraceae</taxon>
        <taxon>Labrys</taxon>
    </lineage>
</organism>
<dbReference type="AlphaFoldDB" id="A0A2S9QGM8"/>
<dbReference type="Pfam" id="PF03795">
    <property type="entry name" value="YCII"/>
    <property type="match status" value="1"/>
</dbReference>
<evidence type="ECO:0000256" key="1">
    <source>
        <dbReference type="ARBA" id="ARBA00007689"/>
    </source>
</evidence>
<gene>
    <name evidence="3" type="ORF">C5L14_04490</name>
</gene>
<dbReference type="InterPro" id="IPR011008">
    <property type="entry name" value="Dimeric_a/b-barrel"/>
</dbReference>